<reference evidence="1 2" key="1">
    <citation type="journal article" date="2019" name="Sci. Rep.">
        <title>Orb-weaving spider Araneus ventricosus genome elucidates the spidroin gene catalogue.</title>
        <authorList>
            <person name="Kono N."/>
            <person name="Nakamura H."/>
            <person name="Ohtoshi R."/>
            <person name="Moran D.A.P."/>
            <person name="Shinohara A."/>
            <person name="Yoshida Y."/>
            <person name="Fujiwara M."/>
            <person name="Mori M."/>
            <person name="Tomita M."/>
            <person name="Arakawa K."/>
        </authorList>
    </citation>
    <scope>NUCLEOTIDE SEQUENCE [LARGE SCALE GENOMIC DNA]</scope>
</reference>
<name>A0A4Y2GB62_ARAVE</name>
<evidence type="ECO:0000313" key="2">
    <source>
        <dbReference type="Proteomes" id="UP000499080"/>
    </source>
</evidence>
<comment type="caution">
    <text evidence="1">The sequence shown here is derived from an EMBL/GenBank/DDBJ whole genome shotgun (WGS) entry which is preliminary data.</text>
</comment>
<dbReference type="EMBL" id="BGPR01001315">
    <property type="protein sequence ID" value="GBM50920.1"/>
    <property type="molecule type" value="Genomic_DNA"/>
</dbReference>
<keyword evidence="2" id="KW-1185">Reference proteome</keyword>
<proteinExistence type="predicted"/>
<evidence type="ECO:0008006" key="3">
    <source>
        <dbReference type="Google" id="ProtNLM"/>
    </source>
</evidence>
<gene>
    <name evidence="1" type="ORF">AVEN_64290_1</name>
</gene>
<dbReference type="Proteomes" id="UP000499080">
    <property type="component" value="Unassembled WGS sequence"/>
</dbReference>
<dbReference type="PANTHER" id="PTHR47326:SF1">
    <property type="entry name" value="HTH PSQ-TYPE DOMAIN-CONTAINING PROTEIN"/>
    <property type="match status" value="1"/>
</dbReference>
<evidence type="ECO:0000313" key="1">
    <source>
        <dbReference type="EMBL" id="GBM50920.1"/>
    </source>
</evidence>
<dbReference type="AlphaFoldDB" id="A0A4Y2GB62"/>
<dbReference type="OrthoDB" id="6436917at2759"/>
<accession>A0A4Y2GB62</accession>
<dbReference type="Gene3D" id="3.30.420.10">
    <property type="entry name" value="Ribonuclease H-like superfamily/Ribonuclease H"/>
    <property type="match status" value="1"/>
</dbReference>
<dbReference type="PANTHER" id="PTHR47326">
    <property type="entry name" value="TRANSPOSABLE ELEMENT TC3 TRANSPOSASE-LIKE PROTEIN"/>
    <property type="match status" value="1"/>
</dbReference>
<sequence length="305" mass="35627">MERRLSSKSSCLVTVYQPLIDDIPVSTLLVCPVMTQLFLRFSDITFGFILMVSYHPFQNIVKGQDSPDVVDKRRFEFAEQILSRIEDDENYLRKWFFSDESTFHVSGKVNKHNCRIWGSENPHDYRELERDSPKVNVWCALSHTEVIGPFFCAETTINSVTYLDMLEMYAVPQMQQHQPDVIFQQDGAPPHWDMIVRDFLDENFPDRWCGRGGSIPWPPRSPDITPLDFFLWGFVKNIVYKTPVPSLDELKRRIVTAIQNVTPQMLENTWREIEFCLDVCRSSHEGQPCTNSLIFLISLIKFFEL</sequence>
<dbReference type="InterPro" id="IPR036397">
    <property type="entry name" value="RNaseH_sf"/>
</dbReference>
<organism evidence="1 2">
    <name type="scientific">Araneus ventricosus</name>
    <name type="common">Orbweaver spider</name>
    <name type="synonym">Epeira ventricosa</name>
    <dbReference type="NCBI Taxonomy" id="182803"/>
    <lineage>
        <taxon>Eukaryota</taxon>
        <taxon>Metazoa</taxon>
        <taxon>Ecdysozoa</taxon>
        <taxon>Arthropoda</taxon>
        <taxon>Chelicerata</taxon>
        <taxon>Arachnida</taxon>
        <taxon>Araneae</taxon>
        <taxon>Araneomorphae</taxon>
        <taxon>Entelegynae</taxon>
        <taxon>Araneoidea</taxon>
        <taxon>Araneidae</taxon>
        <taxon>Araneus</taxon>
    </lineage>
</organism>
<dbReference type="GO" id="GO:0003676">
    <property type="term" value="F:nucleic acid binding"/>
    <property type="evidence" value="ECO:0007669"/>
    <property type="project" value="InterPro"/>
</dbReference>
<protein>
    <recommendedName>
        <fullName evidence="3">Tc1-like transposase DDE domain-containing protein</fullName>
    </recommendedName>
</protein>